<gene>
    <name evidence="1" type="ORF">KTC_51980</name>
</gene>
<sequence>MAEERHLETGIASVGETGRLYPDPRLVLLAIPQRRAAALVPRDMHRFVVQERLERPCFQVRPIPD</sequence>
<accession>A0A455SPY8</accession>
<proteinExistence type="predicted"/>
<evidence type="ECO:0000313" key="1">
    <source>
        <dbReference type="EMBL" id="BBH90447.1"/>
    </source>
</evidence>
<protein>
    <submittedName>
        <fullName evidence="1">Uncharacterized protein</fullName>
    </submittedName>
</protein>
<name>A0A455SPY8_9CHLR</name>
<dbReference type="EMBL" id="AP019376">
    <property type="protein sequence ID" value="BBH90447.1"/>
    <property type="molecule type" value="Genomic_DNA"/>
</dbReference>
<organism evidence="1">
    <name type="scientific">Thermosporothrix sp. COM3</name>
    <dbReference type="NCBI Taxonomy" id="2490863"/>
    <lineage>
        <taxon>Bacteria</taxon>
        <taxon>Bacillati</taxon>
        <taxon>Chloroflexota</taxon>
        <taxon>Ktedonobacteria</taxon>
        <taxon>Ktedonobacterales</taxon>
        <taxon>Thermosporotrichaceae</taxon>
        <taxon>Thermosporothrix</taxon>
    </lineage>
</organism>
<dbReference type="AlphaFoldDB" id="A0A455SPY8"/>
<reference evidence="1" key="1">
    <citation type="submission" date="2018-12" db="EMBL/GenBank/DDBJ databases">
        <title>Novel natural products biosynthetic potential of the class Ktedonobacteria.</title>
        <authorList>
            <person name="Zheng Y."/>
            <person name="Saitou A."/>
            <person name="Wang C.M."/>
            <person name="Toyoda A."/>
            <person name="Minakuchi Y."/>
            <person name="Sekiguchi Y."/>
            <person name="Ueda K."/>
            <person name="Takano H."/>
            <person name="Sakai Y."/>
            <person name="Yokota A."/>
            <person name="Yabe S."/>
        </authorList>
    </citation>
    <scope>NUCLEOTIDE SEQUENCE</scope>
    <source>
        <strain evidence="1">COM3</strain>
    </source>
</reference>